<dbReference type="Gene3D" id="3.30.300.30">
    <property type="match status" value="1"/>
</dbReference>
<protein>
    <submittedName>
        <fullName evidence="5">(2,3-dihydroxybenzoyl)adenylate synthase</fullName>
        <ecNumber evidence="5">2.7.7.58</ecNumber>
    </submittedName>
</protein>
<dbReference type="EC" id="2.7.7.58" evidence="5"/>
<dbReference type="EMBL" id="JAAXYH010000001">
    <property type="protein sequence ID" value="NMH63994.1"/>
    <property type="molecule type" value="Genomic_DNA"/>
</dbReference>
<dbReference type="GO" id="GO:0008668">
    <property type="term" value="F:2,3-dihydroxybenzoate--[aryl-carrier protein] ligase"/>
    <property type="evidence" value="ECO:0007669"/>
    <property type="project" value="InterPro"/>
</dbReference>
<reference evidence="5" key="1">
    <citation type="submission" date="2020-04" db="EMBL/GenBank/DDBJ databases">
        <title>Description of Shewanella salipaludis sp. nov., isolated from a salt marsh.</title>
        <authorList>
            <person name="Park S."/>
            <person name="Yoon J.-H."/>
        </authorList>
    </citation>
    <scope>NUCLEOTIDE SEQUENCE</scope>
    <source>
        <strain evidence="5">SHSM-M6</strain>
    </source>
</reference>
<dbReference type="InterPro" id="IPR045851">
    <property type="entry name" value="AMP-bd_C_sf"/>
</dbReference>
<dbReference type="InterPro" id="IPR050237">
    <property type="entry name" value="ATP-dep_AMP-bd_enzyme"/>
</dbReference>
<dbReference type="FunFam" id="2.30.38.10:FF:000003">
    <property type="entry name" value="Vibriobactin-specific 2,3-dihydroxybenzoate-AMP ligase"/>
    <property type="match status" value="1"/>
</dbReference>
<dbReference type="Pfam" id="PF13193">
    <property type="entry name" value="AMP-binding_C"/>
    <property type="match status" value="1"/>
</dbReference>
<gene>
    <name evidence="5" type="primary">entE</name>
    <name evidence="5" type="ORF">HC757_02235</name>
</gene>
<sequence length="560" mass="61255">MAIEFTPWPEDLAHLYRQKGYWQDRPLSTILQQQSQARPEAIAIICNERHLSYAELDALSSRLAQALLARGIEQHDTALVQLPNCAEFYILFFALLKIGVAPVNALFNHQRHELVEYARQLQPSLFIAATSHALFRDGQFVTQLRRQHASLSTVLLLQDEPASPHSWDFATHGAEDFWTCLTATPVGDPEGAKAESLLTPSAAGQVAFFQLSGGSTGTPKLIPRTHNDYLYSVRRSAEICRLSSDTRFLCALPVGHNFALSSPGALGVFHAGGTLVLAANPEPLSCFHLIAKHRVNMTALVPPAVSLWLKLAETHGAQLVSLELLQVGGANFSPALATQVQAKLGCKLQQVFGMAEGLVNYTRLDDPESLVINTQGKPMCDDDELRILDEAGNEVAPGEVGTLFTRGPYTIRGYYLSEQHNSAAFDPQGYYCTGDLVRMTPQGYLCVVGRGKDQINRGGEKIAAEEIEALLVQHKGVRHAALIPIADALMGEKSCAFIVSATTQPKGPELRKFLRTLGVADYKIPDRFEFVDTLPLTAVGKIDKRKLKQLTQTGANAARI</sequence>
<dbReference type="GO" id="GO:0016779">
    <property type="term" value="F:nucleotidyltransferase activity"/>
    <property type="evidence" value="ECO:0007669"/>
    <property type="project" value="UniProtKB-KW"/>
</dbReference>
<dbReference type="CDD" id="cd05920">
    <property type="entry name" value="23DHB-AMP_lg"/>
    <property type="match status" value="1"/>
</dbReference>
<keyword evidence="2" id="KW-0436">Ligase</keyword>
<dbReference type="Gene3D" id="3.40.50.12780">
    <property type="entry name" value="N-terminal domain of ligase-like"/>
    <property type="match status" value="1"/>
</dbReference>
<dbReference type="AlphaFoldDB" id="A0A972FRM0"/>
<comment type="caution">
    <text evidence="5">The sequence shown here is derived from an EMBL/GenBank/DDBJ whole genome shotgun (WGS) entry which is preliminary data.</text>
</comment>
<dbReference type="PANTHER" id="PTHR43767:SF10">
    <property type="entry name" value="SURFACTIN SYNTHASE SUBUNIT 1"/>
    <property type="match status" value="1"/>
</dbReference>
<dbReference type="PANTHER" id="PTHR43767">
    <property type="entry name" value="LONG-CHAIN-FATTY-ACID--COA LIGASE"/>
    <property type="match status" value="1"/>
</dbReference>
<feature type="domain" description="AMP-dependent synthetase/ligase" evidence="3">
    <location>
        <begin position="31"/>
        <end position="415"/>
    </location>
</feature>
<organism evidence="5 6">
    <name type="scientific">Shewanella salipaludis</name>
    <dbReference type="NCBI Taxonomy" id="2723052"/>
    <lineage>
        <taxon>Bacteria</taxon>
        <taxon>Pseudomonadati</taxon>
        <taxon>Pseudomonadota</taxon>
        <taxon>Gammaproteobacteria</taxon>
        <taxon>Alteromonadales</taxon>
        <taxon>Shewanellaceae</taxon>
        <taxon>Shewanella</taxon>
    </lineage>
</organism>
<dbReference type="InterPro" id="IPR025110">
    <property type="entry name" value="AMP-bd_C"/>
</dbReference>
<feature type="domain" description="AMP-binding enzyme C-terminal" evidence="4">
    <location>
        <begin position="466"/>
        <end position="541"/>
    </location>
</feature>
<dbReference type="GO" id="GO:0019290">
    <property type="term" value="P:siderophore biosynthetic process"/>
    <property type="evidence" value="ECO:0007669"/>
    <property type="project" value="InterPro"/>
</dbReference>
<dbReference type="NCBIfam" id="NF008192">
    <property type="entry name" value="PRK10946.1"/>
    <property type="match status" value="1"/>
</dbReference>
<keyword evidence="5" id="KW-0808">Transferase</keyword>
<dbReference type="Proteomes" id="UP000737113">
    <property type="component" value="Unassembled WGS sequence"/>
</dbReference>
<proteinExistence type="predicted"/>
<evidence type="ECO:0000259" key="4">
    <source>
        <dbReference type="Pfam" id="PF13193"/>
    </source>
</evidence>
<dbReference type="NCBIfam" id="TIGR02275">
    <property type="entry name" value="DHB_AMP_lig"/>
    <property type="match status" value="1"/>
</dbReference>
<name>A0A972FRM0_9GAMM</name>
<dbReference type="InterPro" id="IPR042099">
    <property type="entry name" value="ANL_N_sf"/>
</dbReference>
<dbReference type="InterPro" id="IPR000873">
    <property type="entry name" value="AMP-dep_synth/lig_dom"/>
</dbReference>
<keyword evidence="6" id="KW-1185">Reference proteome</keyword>
<dbReference type="InterPro" id="IPR020845">
    <property type="entry name" value="AMP-binding_CS"/>
</dbReference>
<accession>A0A972FRM0</accession>
<keyword evidence="5" id="KW-0548">Nucleotidyltransferase</keyword>
<dbReference type="InterPro" id="IPR011963">
    <property type="entry name" value="DHB_AMP_lig"/>
</dbReference>
<evidence type="ECO:0000313" key="5">
    <source>
        <dbReference type="EMBL" id="NMH63994.1"/>
    </source>
</evidence>
<evidence type="ECO:0000256" key="1">
    <source>
        <dbReference type="ARBA" id="ARBA00004924"/>
    </source>
</evidence>
<evidence type="ECO:0000256" key="2">
    <source>
        <dbReference type="ARBA" id="ARBA00022598"/>
    </source>
</evidence>
<dbReference type="Pfam" id="PF00501">
    <property type="entry name" value="AMP-binding"/>
    <property type="match status" value="1"/>
</dbReference>
<evidence type="ECO:0000259" key="3">
    <source>
        <dbReference type="Pfam" id="PF00501"/>
    </source>
</evidence>
<comment type="pathway">
    <text evidence="1">Siderophore biosynthesis.</text>
</comment>
<dbReference type="PROSITE" id="PS00455">
    <property type="entry name" value="AMP_BINDING"/>
    <property type="match status" value="1"/>
</dbReference>
<dbReference type="SUPFAM" id="SSF56801">
    <property type="entry name" value="Acetyl-CoA synthetase-like"/>
    <property type="match status" value="1"/>
</dbReference>
<evidence type="ECO:0000313" key="6">
    <source>
        <dbReference type="Proteomes" id="UP000737113"/>
    </source>
</evidence>